<organism evidence="4 5">
    <name type="scientific">Aliivibrio wodanis</name>
    <dbReference type="NCBI Taxonomy" id="80852"/>
    <lineage>
        <taxon>Bacteria</taxon>
        <taxon>Pseudomonadati</taxon>
        <taxon>Pseudomonadota</taxon>
        <taxon>Gammaproteobacteria</taxon>
        <taxon>Vibrionales</taxon>
        <taxon>Vibrionaceae</taxon>
        <taxon>Aliivibrio</taxon>
    </lineage>
</organism>
<dbReference type="SUPFAM" id="SSF53756">
    <property type="entry name" value="UDP-Glycosyltransferase/glycogen phosphorylase"/>
    <property type="match status" value="1"/>
</dbReference>
<proteinExistence type="predicted"/>
<sequence length="1097" mass="124296">MTKLNNETIDLIIQSGLFDPNFYALSCSDLWDSGNQPTSSYYATHFFEHGFFEYRRPNPYFDPYFYENEYEDVKASGMHPLLHYIHHGAAEYRRPCREFDPQFYMHQAGEELKKLGVDPLYHYLHSGYARGLSVNGELHTNKFLAGQEPKNDYDSWLEANKWRDSQAFLLREKLITLTNSALLSVVMPVYNPPIQFLKVAIQSVINQVYSKWELCIADDASTDPEVKKVLDQFALMDSRIKVTYREKNGHISAATNSAAELASGDFLIFMDQDDEITPDALGEIALYMDKHPQAEVIYSDDDKIDTNGQRFAPQFKPDWSPELLLSYMYLGHIFSVQRDLYWQVGGTREGFEGSQDYDLALRTTEAASHIGHIPKVLYHWRVLPGSTAASGDEKHYSFNNGVKAVQEALDRRSITAKAYHPEWAEQAGAGIYSHAFGDTGPSVAIIIPTKNQAEILQRLLVSLEKTTYQHYSVYIINNESDEQDALDLLANTHHKVIDVPNPNGSFNYAYINNKAVEGLHEDYLLFLNNDTEVINAQWLSQMVGYAQIEGVKVVGARLLYPEDCTTQHAGVMHNLNHGLPSHCLKALPQWNGGYLSRAKVLGNFSAVTAACMLFKHDLFIALGGFDDTNFAVAYNDADLCYRVINEGHRIAYAPTAELFHHESKSRGNRDNPQEELNFLAKYSDFDEKYYNCNLKNTMPSHQASGRYMGELVKQKSRVAFLTHNLNLEGAPLQLLDIAAGFSEHAELSPIFISEKEGVLEQHIIDLGFEVLIIPDGLVGNLVGDYTNAIHEIKAWLQKQNIDLLVANTVLNFWGVDAAERAGIPSLWIIHESEPPFSHISFWCESAKLAAFKALDKAYQVIFVSEATKGLYQSIAPKQNLSVVYNGLDQSILKSRFVLSKEDARKELDVKVDETYTVLIGTVCERKGQLDFVKALHHLYQFSENMDIGRFAIVGDRASPYSDKLHQLYDSLPIGLQERIDIIEETRDVGLYFSAADIFVCTSYLESFPRVIQEAMYCELAIVTTPVFGIKEQVKDGVSAYFYKPKDHLELSHRLSTLIADPSERQRLGKNAKLHLQRLPDYQDMVNEYEALIFEALQ</sequence>
<dbReference type="STRING" id="80852.AWOD_I_0214"/>
<evidence type="ECO:0000259" key="2">
    <source>
        <dbReference type="Pfam" id="PF00535"/>
    </source>
</evidence>
<gene>
    <name evidence="4" type="ORF">AWOD_I_0214</name>
</gene>
<evidence type="ECO:0000313" key="5">
    <source>
        <dbReference type="Proteomes" id="UP000032427"/>
    </source>
</evidence>
<feature type="domain" description="Glycosyltransferase 2-like" evidence="2">
    <location>
        <begin position="184"/>
        <end position="313"/>
    </location>
</feature>
<reference evidence="5" key="1">
    <citation type="submission" date="2014-09" db="EMBL/GenBank/DDBJ databases">
        <authorList>
            <person name="Hjerde E."/>
        </authorList>
    </citation>
    <scope>NUCLEOTIDE SEQUENCE [LARGE SCALE GENOMIC DNA]</scope>
    <source>
        <strain evidence="5">06/09/139</strain>
    </source>
</reference>
<feature type="domain" description="Glycosyltransferase subfamily 4-like N-terminal" evidence="3">
    <location>
        <begin position="785"/>
        <end position="888"/>
    </location>
</feature>
<dbReference type="CDD" id="cd04184">
    <property type="entry name" value="GT2_RfbC_Mx_like"/>
    <property type="match status" value="1"/>
</dbReference>
<keyword evidence="4" id="KW-0808">Transferase</keyword>
<accession>A0A090KFB1</accession>
<feature type="domain" description="Glycosyl transferase family 1" evidence="1">
    <location>
        <begin position="900"/>
        <end position="1072"/>
    </location>
</feature>
<dbReference type="InterPro" id="IPR028098">
    <property type="entry name" value="Glyco_trans_4-like_N"/>
</dbReference>
<keyword evidence="5" id="KW-1185">Reference proteome</keyword>
<dbReference type="InterPro" id="IPR001173">
    <property type="entry name" value="Glyco_trans_2-like"/>
</dbReference>
<protein>
    <submittedName>
        <fullName evidence="4">Putative glycosyl transferase, family 2</fullName>
    </submittedName>
</protein>
<dbReference type="Pfam" id="PF00534">
    <property type="entry name" value="Glycos_transf_1"/>
    <property type="match status" value="1"/>
</dbReference>
<dbReference type="CDD" id="cd03801">
    <property type="entry name" value="GT4_PimA-like"/>
    <property type="match status" value="1"/>
</dbReference>
<dbReference type="GO" id="GO:0016757">
    <property type="term" value="F:glycosyltransferase activity"/>
    <property type="evidence" value="ECO:0007669"/>
    <property type="project" value="InterPro"/>
</dbReference>
<name>A0A090KFB1_9GAMM</name>
<evidence type="ECO:0000313" key="4">
    <source>
        <dbReference type="EMBL" id="CED70309.1"/>
    </source>
</evidence>
<dbReference type="Pfam" id="PF13439">
    <property type="entry name" value="Glyco_transf_4"/>
    <property type="match status" value="1"/>
</dbReference>
<dbReference type="Proteomes" id="UP000032427">
    <property type="component" value="Chromosome 1"/>
</dbReference>
<dbReference type="InterPro" id="IPR029044">
    <property type="entry name" value="Nucleotide-diphossugar_trans"/>
</dbReference>
<dbReference type="HOGENOM" id="CLU_283652_0_0_6"/>
<evidence type="ECO:0000259" key="3">
    <source>
        <dbReference type="Pfam" id="PF13439"/>
    </source>
</evidence>
<dbReference type="PATRIC" id="fig|80852.17.peg.220"/>
<dbReference type="Gene3D" id="3.40.50.2000">
    <property type="entry name" value="Glycogen Phosphorylase B"/>
    <property type="match status" value="2"/>
</dbReference>
<dbReference type="KEGG" id="awd:AWOD_I_0214"/>
<dbReference type="Gene3D" id="3.90.550.10">
    <property type="entry name" value="Spore Coat Polysaccharide Biosynthesis Protein SpsA, Chain A"/>
    <property type="match status" value="2"/>
</dbReference>
<dbReference type="SUPFAM" id="SSF53448">
    <property type="entry name" value="Nucleotide-diphospho-sugar transferases"/>
    <property type="match status" value="2"/>
</dbReference>
<dbReference type="OrthoDB" id="9179784at2"/>
<dbReference type="PANTHER" id="PTHR43179">
    <property type="entry name" value="RHAMNOSYLTRANSFERASE WBBL"/>
    <property type="match status" value="1"/>
</dbReference>
<dbReference type="PANTHER" id="PTHR43179:SF7">
    <property type="entry name" value="RHAMNOSYLTRANSFERASE WBBL"/>
    <property type="match status" value="1"/>
</dbReference>
<feature type="domain" description="Glycosyltransferase 2-like" evidence="2">
    <location>
        <begin position="445"/>
        <end position="574"/>
    </location>
</feature>
<dbReference type="EMBL" id="LN554846">
    <property type="protein sequence ID" value="CED70309.1"/>
    <property type="molecule type" value="Genomic_DNA"/>
</dbReference>
<dbReference type="Pfam" id="PF00535">
    <property type="entry name" value="Glycos_transf_2"/>
    <property type="match status" value="2"/>
</dbReference>
<evidence type="ECO:0000259" key="1">
    <source>
        <dbReference type="Pfam" id="PF00534"/>
    </source>
</evidence>
<dbReference type="GeneID" id="28539743"/>
<dbReference type="AlphaFoldDB" id="A0A090KFB1"/>
<dbReference type="InterPro" id="IPR001296">
    <property type="entry name" value="Glyco_trans_1"/>
</dbReference>